<dbReference type="EMBL" id="JBFOLK010000014">
    <property type="protein sequence ID" value="KAL2461636.1"/>
    <property type="molecule type" value="Genomic_DNA"/>
</dbReference>
<dbReference type="GO" id="GO:0008270">
    <property type="term" value="F:zinc ion binding"/>
    <property type="evidence" value="ECO:0007669"/>
    <property type="project" value="UniProtKB-KW"/>
</dbReference>
<dbReference type="InterPro" id="IPR003656">
    <property type="entry name" value="Znf_BED"/>
</dbReference>
<gene>
    <name evidence="6" type="ORF">Adt_45056</name>
</gene>
<evidence type="ECO:0000259" key="5">
    <source>
        <dbReference type="PROSITE" id="PS50808"/>
    </source>
</evidence>
<dbReference type="Proteomes" id="UP001604336">
    <property type="component" value="Unassembled WGS sequence"/>
</dbReference>
<evidence type="ECO:0000256" key="1">
    <source>
        <dbReference type="ARBA" id="ARBA00022723"/>
    </source>
</evidence>
<evidence type="ECO:0000313" key="7">
    <source>
        <dbReference type="Proteomes" id="UP001604336"/>
    </source>
</evidence>
<feature type="domain" description="BED-type" evidence="5">
    <location>
        <begin position="58"/>
        <end position="122"/>
    </location>
</feature>
<dbReference type="InterPro" id="IPR036236">
    <property type="entry name" value="Znf_C2H2_sf"/>
</dbReference>
<evidence type="ECO:0000256" key="2">
    <source>
        <dbReference type="ARBA" id="ARBA00022771"/>
    </source>
</evidence>
<keyword evidence="7" id="KW-1185">Reference proteome</keyword>
<keyword evidence="3" id="KW-0862">Zinc</keyword>
<proteinExistence type="predicted"/>
<comment type="caution">
    <text evidence="6">The sequence shown here is derived from an EMBL/GenBank/DDBJ whole genome shotgun (WGS) entry which is preliminary data.</text>
</comment>
<dbReference type="PROSITE" id="PS50808">
    <property type="entry name" value="ZF_BED"/>
    <property type="match status" value="1"/>
</dbReference>
<evidence type="ECO:0000313" key="6">
    <source>
        <dbReference type="EMBL" id="KAL2461636.1"/>
    </source>
</evidence>
<sequence length="167" mass="19198">MAYNQSVDDFSSLNDISIPNNIIDQFGGSTDRIDLEDVHDDADTQTTIASSTKRKATKQKAKRWQYFELVPTGKLVNEVPYFKVQCKHCQKKFAWQKGICTTHLNRHFKKCQYKHRGLDTNQAQLQFGSPGSEVQYSHSQQLDIFTRTHATRRTAGIDSKCRVSYYA</sequence>
<reference evidence="7" key="1">
    <citation type="submission" date="2024-07" db="EMBL/GenBank/DDBJ databases">
        <title>Two chromosome-level genome assemblies of Korean endemic species Abeliophyllum distichum and Forsythia ovata (Oleaceae).</title>
        <authorList>
            <person name="Jang H."/>
        </authorList>
    </citation>
    <scope>NUCLEOTIDE SEQUENCE [LARGE SCALE GENOMIC DNA]</scope>
</reference>
<dbReference type="SMART" id="SM00614">
    <property type="entry name" value="ZnF_BED"/>
    <property type="match status" value="1"/>
</dbReference>
<organism evidence="6 7">
    <name type="scientific">Abeliophyllum distichum</name>
    <dbReference type="NCBI Taxonomy" id="126358"/>
    <lineage>
        <taxon>Eukaryota</taxon>
        <taxon>Viridiplantae</taxon>
        <taxon>Streptophyta</taxon>
        <taxon>Embryophyta</taxon>
        <taxon>Tracheophyta</taxon>
        <taxon>Spermatophyta</taxon>
        <taxon>Magnoliopsida</taxon>
        <taxon>eudicotyledons</taxon>
        <taxon>Gunneridae</taxon>
        <taxon>Pentapetalae</taxon>
        <taxon>asterids</taxon>
        <taxon>lamiids</taxon>
        <taxon>Lamiales</taxon>
        <taxon>Oleaceae</taxon>
        <taxon>Forsythieae</taxon>
        <taxon>Abeliophyllum</taxon>
    </lineage>
</organism>
<protein>
    <submittedName>
        <fullName evidence="6">Zinc finger protein</fullName>
    </submittedName>
</protein>
<keyword evidence="1" id="KW-0479">Metal-binding</keyword>
<dbReference type="AlphaFoldDB" id="A0ABD1PGE1"/>
<dbReference type="SUPFAM" id="SSF57667">
    <property type="entry name" value="beta-beta-alpha zinc fingers"/>
    <property type="match status" value="1"/>
</dbReference>
<evidence type="ECO:0000256" key="3">
    <source>
        <dbReference type="ARBA" id="ARBA00022833"/>
    </source>
</evidence>
<keyword evidence="2 4" id="KW-0863">Zinc-finger</keyword>
<name>A0ABD1PGE1_9LAMI</name>
<accession>A0ABD1PGE1</accession>
<evidence type="ECO:0000256" key="4">
    <source>
        <dbReference type="PROSITE-ProRule" id="PRU00027"/>
    </source>
</evidence>